<comment type="caution">
    <text evidence="1">The sequence shown here is derived from an EMBL/GenBank/DDBJ whole genome shotgun (WGS) entry which is preliminary data.</text>
</comment>
<keyword evidence="2" id="KW-1185">Reference proteome</keyword>
<accession>A0ABP1ZJ78</accession>
<protein>
    <submittedName>
        <fullName evidence="1">Uncharacterized protein</fullName>
    </submittedName>
</protein>
<evidence type="ECO:0000313" key="2">
    <source>
        <dbReference type="Proteomes" id="UP000047420"/>
    </source>
</evidence>
<reference evidence="1 2" key="1">
    <citation type="submission" date="2015-03" db="EMBL/GenBank/DDBJ databases">
        <authorList>
            <consortium name="Pathogen Informatics"/>
            <person name="Murphy D."/>
        </authorList>
    </citation>
    <scope>NUCLEOTIDE SEQUENCE [LARGE SCALE GENOMIC DNA]</scope>
    <source>
        <strain evidence="1 2">WP-931201</strain>
    </source>
</reference>
<sequence length="154" mass="18015">MLTNSLMDIQLAKLTSDDFVDLNLSKKLNEIIELGFIEEHGSFLSKRLLDYCTSVHRSNFDDEIAYECFVNSFHMEDYVDNSHLAYSIVFSNELIKKWRSFRSSALNVIIALDDETFLPKIKFHAKRDSAEWLMENELESYIQPILITTEEIHI</sequence>
<gene>
    <name evidence="1" type="ORF">ERS008478_03052</name>
</gene>
<dbReference type="Proteomes" id="UP000047420">
    <property type="component" value="Unassembled WGS sequence"/>
</dbReference>
<organism evidence="1 2">
    <name type="scientific">Yersinia wautersii</name>
    <dbReference type="NCBI Taxonomy" id="1341643"/>
    <lineage>
        <taxon>Bacteria</taxon>
        <taxon>Pseudomonadati</taxon>
        <taxon>Pseudomonadota</taxon>
        <taxon>Gammaproteobacteria</taxon>
        <taxon>Enterobacterales</taxon>
        <taxon>Yersiniaceae</taxon>
        <taxon>Yersinia</taxon>
    </lineage>
</organism>
<proteinExistence type="predicted"/>
<dbReference type="EMBL" id="CVMG01000024">
    <property type="protein sequence ID" value="CRG51417.1"/>
    <property type="molecule type" value="Genomic_DNA"/>
</dbReference>
<evidence type="ECO:0000313" key="1">
    <source>
        <dbReference type="EMBL" id="CRG51417.1"/>
    </source>
</evidence>
<name>A0ABP1ZJ78_9GAMM</name>